<keyword evidence="3" id="KW-0862">Zinc</keyword>
<dbReference type="InterPro" id="IPR002893">
    <property type="entry name" value="Znf_MYND"/>
</dbReference>
<proteinExistence type="predicted"/>
<dbReference type="Proteomes" id="UP001215598">
    <property type="component" value="Unassembled WGS sequence"/>
</dbReference>
<evidence type="ECO:0000256" key="2">
    <source>
        <dbReference type="ARBA" id="ARBA00022771"/>
    </source>
</evidence>
<keyword evidence="7" id="KW-1185">Reference proteome</keyword>
<reference evidence="6" key="1">
    <citation type="submission" date="2023-03" db="EMBL/GenBank/DDBJ databases">
        <title>Massive genome expansion in bonnet fungi (Mycena s.s.) driven by repeated elements and novel gene families across ecological guilds.</title>
        <authorList>
            <consortium name="Lawrence Berkeley National Laboratory"/>
            <person name="Harder C.B."/>
            <person name="Miyauchi S."/>
            <person name="Viragh M."/>
            <person name="Kuo A."/>
            <person name="Thoen E."/>
            <person name="Andreopoulos B."/>
            <person name="Lu D."/>
            <person name="Skrede I."/>
            <person name="Drula E."/>
            <person name="Henrissat B."/>
            <person name="Morin E."/>
            <person name="Kohler A."/>
            <person name="Barry K."/>
            <person name="LaButti K."/>
            <person name="Morin E."/>
            <person name="Salamov A."/>
            <person name="Lipzen A."/>
            <person name="Mereny Z."/>
            <person name="Hegedus B."/>
            <person name="Baldrian P."/>
            <person name="Stursova M."/>
            <person name="Weitz H."/>
            <person name="Taylor A."/>
            <person name="Grigoriev I.V."/>
            <person name="Nagy L.G."/>
            <person name="Martin F."/>
            <person name="Kauserud H."/>
        </authorList>
    </citation>
    <scope>NUCLEOTIDE SEQUENCE</scope>
    <source>
        <strain evidence="6">CBHHK182m</strain>
    </source>
</reference>
<evidence type="ECO:0000256" key="3">
    <source>
        <dbReference type="ARBA" id="ARBA00022833"/>
    </source>
</evidence>
<evidence type="ECO:0000313" key="6">
    <source>
        <dbReference type="EMBL" id="KAJ7738317.1"/>
    </source>
</evidence>
<protein>
    <recommendedName>
        <fullName evidence="5">MYND-type domain-containing protein</fullName>
    </recommendedName>
</protein>
<evidence type="ECO:0000259" key="5">
    <source>
        <dbReference type="PROSITE" id="PS50865"/>
    </source>
</evidence>
<organism evidence="6 7">
    <name type="scientific">Mycena metata</name>
    <dbReference type="NCBI Taxonomy" id="1033252"/>
    <lineage>
        <taxon>Eukaryota</taxon>
        <taxon>Fungi</taxon>
        <taxon>Dikarya</taxon>
        <taxon>Basidiomycota</taxon>
        <taxon>Agaricomycotina</taxon>
        <taxon>Agaricomycetes</taxon>
        <taxon>Agaricomycetidae</taxon>
        <taxon>Agaricales</taxon>
        <taxon>Marasmiineae</taxon>
        <taxon>Mycenaceae</taxon>
        <taxon>Mycena</taxon>
    </lineage>
</organism>
<dbReference type="SUPFAM" id="SSF144232">
    <property type="entry name" value="HIT/MYND zinc finger-like"/>
    <property type="match status" value="1"/>
</dbReference>
<keyword evidence="1" id="KW-0479">Metal-binding</keyword>
<evidence type="ECO:0000256" key="1">
    <source>
        <dbReference type="ARBA" id="ARBA00022723"/>
    </source>
</evidence>
<dbReference type="AlphaFoldDB" id="A0AAD7IB69"/>
<evidence type="ECO:0000256" key="4">
    <source>
        <dbReference type="PROSITE-ProRule" id="PRU00134"/>
    </source>
</evidence>
<gene>
    <name evidence="6" type="ORF">B0H16DRAFT_1570434</name>
</gene>
<name>A0AAD7IB69_9AGAR</name>
<keyword evidence="2 4" id="KW-0863">Zinc-finger</keyword>
<sequence length="649" mass="71938">MHPALRRQNISKLPLPVRRIALAAADGSHNDLQMLGDLLCDSDFRAEPYSVHLLPAFYSNLDTSMIPTLDMIDDMVATDTVQGLAAVRAALISLENIGGLLGLPGFPQKTYPELWSCVWPWAHFVNAYWECLHLGDHTDASELHLSVVCAFLLLELRARPGPSDAILPQAGVRLILSKAWTALMHKEVVAVDRHRSELLLVLMSDVHIHENFQELVDGAGNLGRLAFAIIQEISVTLSEPPSVQTILALGLLPGFLSQTRGEKEWVDTLLSRGIITSLVSILRDVDKHMAFAPIASTGPRRDLAIRTQRSAKESCWDMIVIYATNAPDHLWVAGALQAGLLACVFDPLVKGLDHRMPELIKYFLGFLGTFLVFHSILLQMKTALIDTEQLSGDPRFIESALFADWTALVSLAKQRIVVLDEWEAAGRPSFRACDNMVCGKIDEKGGVQCCGACLSANYCSTDCQRADWQIGHREVCGDLRVERSRCLDSVCSRDRAFMRALVHHDYQRLLPSISMDQVKFMRRNLDSKEFVVVFNYHGTANGVTVKSRDECMANAEVTGYVVLEVGLNVQLDRMAQSDARMVVHALSGGPFIDVVRWVPLRMSSGAFQIGLRDIATSGKFEPGSKEENSYDEERVRELIAGTKDLVAIH</sequence>
<accession>A0AAD7IB69</accession>
<dbReference type="Gene3D" id="6.10.140.2220">
    <property type="match status" value="1"/>
</dbReference>
<dbReference type="PROSITE" id="PS50865">
    <property type="entry name" value="ZF_MYND_2"/>
    <property type="match status" value="1"/>
</dbReference>
<comment type="caution">
    <text evidence="6">The sequence shown here is derived from an EMBL/GenBank/DDBJ whole genome shotgun (WGS) entry which is preliminary data.</text>
</comment>
<dbReference type="Pfam" id="PF01753">
    <property type="entry name" value="zf-MYND"/>
    <property type="match status" value="1"/>
</dbReference>
<dbReference type="GO" id="GO:0008270">
    <property type="term" value="F:zinc ion binding"/>
    <property type="evidence" value="ECO:0007669"/>
    <property type="project" value="UniProtKB-KW"/>
</dbReference>
<evidence type="ECO:0000313" key="7">
    <source>
        <dbReference type="Proteomes" id="UP001215598"/>
    </source>
</evidence>
<feature type="domain" description="MYND-type" evidence="5">
    <location>
        <begin position="435"/>
        <end position="476"/>
    </location>
</feature>
<dbReference type="EMBL" id="JARKIB010000112">
    <property type="protein sequence ID" value="KAJ7738317.1"/>
    <property type="molecule type" value="Genomic_DNA"/>
</dbReference>